<dbReference type="SUPFAM" id="SSF49899">
    <property type="entry name" value="Concanavalin A-like lectins/glucanases"/>
    <property type="match status" value="1"/>
</dbReference>
<dbReference type="Pfam" id="PF04616">
    <property type="entry name" value="Glyco_hydro_43"/>
    <property type="match status" value="1"/>
</dbReference>
<dbReference type="RefSeq" id="WP_130276639.1">
    <property type="nucleotide sequence ID" value="NZ_SGXG01000001.1"/>
</dbReference>
<evidence type="ECO:0000256" key="6">
    <source>
        <dbReference type="RuleBase" id="RU361187"/>
    </source>
</evidence>
<dbReference type="PANTHER" id="PTHR42812">
    <property type="entry name" value="BETA-XYLOSIDASE"/>
    <property type="match status" value="1"/>
</dbReference>
<evidence type="ECO:0000259" key="7">
    <source>
        <dbReference type="Pfam" id="PF17851"/>
    </source>
</evidence>
<dbReference type="EMBL" id="SGXG01000001">
    <property type="protein sequence ID" value="RZS97816.1"/>
    <property type="molecule type" value="Genomic_DNA"/>
</dbReference>
<feature type="site" description="Important for catalytic activity, responsible for pKa modulation of the active site Glu and correct orientation of both the proton donor and substrate" evidence="5">
    <location>
        <position position="149"/>
    </location>
</feature>
<dbReference type="Gene3D" id="2.115.10.20">
    <property type="entry name" value="Glycosyl hydrolase domain, family 43"/>
    <property type="match status" value="1"/>
</dbReference>
<comment type="caution">
    <text evidence="8">The sequence shown here is derived from an EMBL/GenBank/DDBJ whole genome shotgun (WGS) entry which is preliminary data.</text>
</comment>
<dbReference type="InterPro" id="IPR013320">
    <property type="entry name" value="ConA-like_dom_sf"/>
</dbReference>
<dbReference type="Gene3D" id="2.60.120.200">
    <property type="match status" value="1"/>
</dbReference>
<gene>
    <name evidence="8" type="ORF">BC751_3443</name>
</gene>
<sequence>MIAIRKITLVYGLLIVLTCSELFAQGATNPIINADVPDPSLIRVGDVYYMSSTTMHMSPGLPLMKSEDLVNWEMLNYAYEVLDKGDDLELSNGKSMYGKGSWASSLRHHQGTYYVSTFSGNTNKTYIYTTDDIEKGNWKATSFSPSLHDHTLFFEGDKVYMIWGAGTIKIVELEPDFSGIKKETERILIETAHAPIQREIMLPAEGSQLFKINGYYYLLHIAWPRGGMRTVLVHRSKELMGPYEGKVALEDKGVAQGGLIETVEGTWYAYLFRDFGAVGRTPYLVPVQWEDDWPVLGLEGEVPMELPELPKQNSLIPSIVSSDDFKRKAGQPKLPLVWQWNHNPVDDLWSIDGEKGLLSLKTNRTDESWLTARNTLTQRTFGPTSSSVVTLHLNLLQEGDVAGLGLLQKDYGWIGVQIKDGQKVLSLELVENGQLVKKIGTNIQNDKILLKVSCDFTDRKDQATFYFSEDNGHTWNIFGPALQMNYTLPHFMGYRFALFYYSTLSPGGRADFSDFRLSQNL</sequence>
<dbReference type="GO" id="GO:0004553">
    <property type="term" value="F:hydrolase activity, hydrolyzing O-glycosyl compounds"/>
    <property type="evidence" value="ECO:0007669"/>
    <property type="project" value="InterPro"/>
</dbReference>
<evidence type="ECO:0000256" key="1">
    <source>
        <dbReference type="ARBA" id="ARBA00009865"/>
    </source>
</evidence>
<protein>
    <submittedName>
        <fullName evidence="8">Beta-xylosidase</fullName>
    </submittedName>
</protein>
<accession>A0A4Q7PBW3</accession>
<feature type="active site" description="Proton acceptor" evidence="4">
    <location>
        <position position="38"/>
    </location>
</feature>
<dbReference type="SUPFAM" id="SSF75005">
    <property type="entry name" value="Arabinanase/levansucrase/invertase"/>
    <property type="match status" value="1"/>
</dbReference>
<proteinExistence type="inferred from homology"/>
<dbReference type="OrthoDB" id="9801455at2"/>
<dbReference type="InterPro" id="IPR051795">
    <property type="entry name" value="Glycosyl_Hydrlase_43"/>
</dbReference>
<comment type="similarity">
    <text evidence="1 6">Belongs to the glycosyl hydrolase 43 family.</text>
</comment>
<keyword evidence="9" id="KW-1185">Reference proteome</keyword>
<evidence type="ECO:0000256" key="3">
    <source>
        <dbReference type="ARBA" id="ARBA00023295"/>
    </source>
</evidence>
<reference evidence="8 9" key="1">
    <citation type="submission" date="2019-02" db="EMBL/GenBank/DDBJ databases">
        <title>Genomic Encyclopedia of Archaeal and Bacterial Type Strains, Phase II (KMG-II): from individual species to whole genera.</title>
        <authorList>
            <person name="Goeker M."/>
        </authorList>
    </citation>
    <scope>NUCLEOTIDE SEQUENCE [LARGE SCALE GENOMIC DNA]</scope>
    <source>
        <strain evidence="8 9">DSM 21411</strain>
    </source>
</reference>
<dbReference type="InterPro" id="IPR041542">
    <property type="entry name" value="GH43_C2"/>
</dbReference>
<dbReference type="AlphaFoldDB" id="A0A4Q7PBW3"/>
<evidence type="ECO:0000256" key="4">
    <source>
        <dbReference type="PIRSR" id="PIRSR606710-1"/>
    </source>
</evidence>
<feature type="domain" description="Beta-xylosidase C-terminal Concanavalin A-like" evidence="7">
    <location>
        <begin position="331"/>
        <end position="516"/>
    </location>
</feature>
<evidence type="ECO:0000256" key="5">
    <source>
        <dbReference type="PIRSR" id="PIRSR606710-2"/>
    </source>
</evidence>
<organism evidence="8 9">
    <name type="scientific">Cecembia calidifontis</name>
    <dbReference type="NCBI Taxonomy" id="1187080"/>
    <lineage>
        <taxon>Bacteria</taxon>
        <taxon>Pseudomonadati</taxon>
        <taxon>Bacteroidota</taxon>
        <taxon>Cytophagia</taxon>
        <taxon>Cytophagales</taxon>
        <taxon>Cyclobacteriaceae</taxon>
        <taxon>Cecembia</taxon>
    </lineage>
</organism>
<name>A0A4Q7PBW3_9BACT</name>
<keyword evidence="2 6" id="KW-0378">Hydrolase</keyword>
<dbReference type="CDD" id="cd09001">
    <property type="entry name" value="GH43_FsAxh1-like"/>
    <property type="match status" value="1"/>
</dbReference>
<dbReference type="Pfam" id="PF17851">
    <property type="entry name" value="GH43_C2"/>
    <property type="match status" value="1"/>
</dbReference>
<evidence type="ECO:0000313" key="8">
    <source>
        <dbReference type="EMBL" id="RZS97816.1"/>
    </source>
</evidence>
<evidence type="ECO:0000313" key="9">
    <source>
        <dbReference type="Proteomes" id="UP000292209"/>
    </source>
</evidence>
<dbReference type="PANTHER" id="PTHR42812:SF12">
    <property type="entry name" value="BETA-XYLOSIDASE-RELATED"/>
    <property type="match status" value="1"/>
</dbReference>
<dbReference type="InterPro" id="IPR023296">
    <property type="entry name" value="Glyco_hydro_beta-prop_sf"/>
</dbReference>
<dbReference type="InterPro" id="IPR006710">
    <property type="entry name" value="Glyco_hydro_43"/>
</dbReference>
<dbReference type="Proteomes" id="UP000292209">
    <property type="component" value="Unassembled WGS sequence"/>
</dbReference>
<feature type="active site" description="Proton donor" evidence="4">
    <location>
        <position position="205"/>
    </location>
</feature>
<dbReference type="GO" id="GO:0005975">
    <property type="term" value="P:carbohydrate metabolic process"/>
    <property type="evidence" value="ECO:0007669"/>
    <property type="project" value="InterPro"/>
</dbReference>
<keyword evidence="3 6" id="KW-0326">Glycosidase</keyword>
<evidence type="ECO:0000256" key="2">
    <source>
        <dbReference type="ARBA" id="ARBA00022801"/>
    </source>
</evidence>